<dbReference type="Proteomes" id="UP000008631">
    <property type="component" value="Chromosome"/>
</dbReference>
<dbReference type="EMBL" id="CP002353">
    <property type="protein sequence ID" value="ADV63747.1"/>
    <property type="molecule type" value="Genomic_DNA"/>
</dbReference>
<comment type="similarity">
    <text evidence="4">Belongs to the ABC transporter superfamily. Macrolide exporter (TC 3.A.1.122) family.</text>
</comment>
<dbReference type="GO" id="GO:0005886">
    <property type="term" value="C:plasma membrane"/>
    <property type="evidence" value="ECO:0007669"/>
    <property type="project" value="TreeGrafter"/>
</dbReference>
<dbReference type="PROSITE" id="PS50893">
    <property type="entry name" value="ABC_TRANSPORTER_2"/>
    <property type="match status" value="1"/>
</dbReference>
<dbReference type="Gene3D" id="3.40.50.300">
    <property type="entry name" value="P-loop containing nucleotide triphosphate hydrolases"/>
    <property type="match status" value="1"/>
</dbReference>
<dbReference type="Pfam" id="PF00005">
    <property type="entry name" value="ABC_tran"/>
    <property type="match status" value="1"/>
</dbReference>
<keyword evidence="3" id="KW-0067">ATP-binding</keyword>
<evidence type="ECO:0000256" key="4">
    <source>
        <dbReference type="ARBA" id="ARBA00038388"/>
    </source>
</evidence>
<dbReference type="FunFam" id="3.40.50.300:FF:000032">
    <property type="entry name" value="Export ABC transporter ATP-binding protein"/>
    <property type="match status" value="1"/>
</dbReference>
<dbReference type="KEGG" id="ipa:Isop_3183"/>
<keyword evidence="7" id="KW-1185">Reference proteome</keyword>
<dbReference type="SUPFAM" id="SSF52540">
    <property type="entry name" value="P-loop containing nucleoside triphosphate hydrolases"/>
    <property type="match status" value="1"/>
</dbReference>
<gene>
    <name evidence="6" type="ordered locus">Isop_3183</name>
</gene>
<dbReference type="GO" id="GO:0098796">
    <property type="term" value="C:membrane protein complex"/>
    <property type="evidence" value="ECO:0007669"/>
    <property type="project" value="UniProtKB-ARBA"/>
</dbReference>
<evidence type="ECO:0000313" key="6">
    <source>
        <dbReference type="EMBL" id="ADV63747.1"/>
    </source>
</evidence>
<evidence type="ECO:0000256" key="3">
    <source>
        <dbReference type="ARBA" id="ARBA00022840"/>
    </source>
</evidence>
<evidence type="ECO:0000313" key="7">
    <source>
        <dbReference type="Proteomes" id="UP000008631"/>
    </source>
</evidence>
<dbReference type="InterPro" id="IPR015854">
    <property type="entry name" value="ABC_transpr_LolD-like"/>
</dbReference>
<feature type="domain" description="ABC transporter" evidence="5">
    <location>
        <begin position="2"/>
        <end position="240"/>
    </location>
</feature>
<dbReference type="InterPro" id="IPR003439">
    <property type="entry name" value="ABC_transporter-like_ATP-bd"/>
</dbReference>
<accession>E8R4F2</accession>
<dbReference type="SMART" id="SM00382">
    <property type="entry name" value="AAA"/>
    <property type="match status" value="1"/>
</dbReference>
<reference key="1">
    <citation type="submission" date="2010-11" db="EMBL/GenBank/DDBJ databases">
        <title>The complete sequence of chromosome of Isophaera pallida ATCC 43644.</title>
        <authorList>
            <consortium name="US DOE Joint Genome Institute (JGI-PGF)"/>
            <person name="Lucas S."/>
            <person name="Copeland A."/>
            <person name="Lapidus A."/>
            <person name="Bruce D."/>
            <person name="Goodwin L."/>
            <person name="Pitluck S."/>
            <person name="Kyrpides N."/>
            <person name="Mavromatis K."/>
            <person name="Pagani I."/>
            <person name="Ivanova N."/>
            <person name="Saunders E."/>
            <person name="Brettin T."/>
            <person name="Detter J.C."/>
            <person name="Han C."/>
            <person name="Tapia R."/>
            <person name="Land M."/>
            <person name="Hauser L."/>
            <person name="Markowitz V."/>
            <person name="Cheng J.-F."/>
            <person name="Hugenholtz P."/>
            <person name="Woyke T."/>
            <person name="Wu D."/>
            <person name="Eisen J.A."/>
        </authorList>
    </citation>
    <scope>NUCLEOTIDE SEQUENCE</scope>
    <source>
        <strain>ATCC 43644</strain>
    </source>
</reference>
<dbReference type="AlphaFoldDB" id="E8R4F2"/>
<dbReference type="RefSeq" id="WP_013566035.1">
    <property type="nucleotide sequence ID" value="NC_014962.1"/>
</dbReference>
<sequence length="261" mass="28609">MIEVNDVTKSFRSGEQTVEALRGVSFVVPQGRFAFIVGPSGSGKSTLLYMLGALDRPTTGTIRVEGRNLATMTERECNRYRRDRIGFIFQSFNLISNLSAVENVLTPYLPRGINESLRTKAVELLNRLNLGHRINHRPYQLSGGEQQRVAIARALIKDPVLLLGDEPTGELDSKTGDEIYSILRALTAERGTTMVIVTHDRRFIQPEDLVLEIRDGRLVDAPCLSAPHDGLPLPVDSLSQSAVQVDAAASVETTPSVANEG</sequence>
<proteinExistence type="inferred from homology"/>
<protein>
    <submittedName>
        <fullName evidence="6">ABC transporter related protein</fullName>
    </submittedName>
</protein>
<dbReference type="CDD" id="cd03255">
    <property type="entry name" value="ABC_MJ0796_LolCDE_FtsE"/>
    <property type="match status" value="1"/>
</dbReference>
<dbReference type="OrthoDB" id="273392at2"/>
<name>E8R4F2_ISOPI</name>
<reference evidence="6 7" key="2">
    <citation type="journal article" date="2011" name="Stand. Genomic Sci.">
        <title>Complete genome sequence of Isosphaera pallida type strain (IS1B).</title>
        <authorList>
            <consortium name="US DOE Joint Genome Institute (JGI-PGF)"/>
            <person name="Goker M."/>
            <person name="Cleland D."/>
            <person name="Saunders E."/>
            <person name="Lapidus A."/>
            <person name="Nolan M."/>
            <person name="Lucas S."/>
            <person name="Hammon N."/>
            <person name="Deshpande S."/>
            <person name="Cheng J.F."/>
            <person name="Tapia R."/>
            <person name="Han C."/>
            <person name="Goodwin L."/>
            <person name="Pitluck S."/>
            <person name="Liolios K."/>
            <person name="Pagani I."/>
            <person name="Ivanova N."/>
            <person name="Mavromatis K."/>
            <person name="Pati A."/>
            <person name="Chen A."/>
            <person name="Palaniappan K."/>
            <person name="Land M."/>
            <person name="Hauser L."/>
            <person name="Chang Y.J."/>
            <person name="Jeffries C.D."/>
            <person name="Detter J.C."/>
            <person name="Beck B."/>
            <person name="Woyke T."/>
            <person name="Bristow J."/>
            <person name="Eisen J.A."/>
            <person name="Markowitz V."/>
            <person name="Hugenholtz P."/>
            <person name="Kyrpides N.C."/>
            <person name="Klenk H.P."/>
        </authorList>
    </citation>
    <scope>NUCLEOTIDE SEQUENCE [LARGE SCALE GENOMIC DNA]</scope>
    <source>
        <strain evidence="7">ATCC 43644 / DSM 9630 / IS1B</strain>
    </source>
</reference>
<dbReference type="GO" id="GO:0005524">
    <property type="term" value="F:ATP binding"/>
    <property type="evidence" value="ECO:0007669"/>
    <property type="project" value="UniProtKB-KW"/>
</dbReference>
<dbReference type="GO" id="GO:0016887">
    <property type="term" value="F:ATP hydrolysis activity"/>
    <property type="evidence" value="ECO:0007669"/>
    <property type="project" value="InterPro"/>
</dbReference>
<organism evidence="6 7">
    <name type="scientific">Isosphaera pallida (strain ATCC 43644 / DSM 9630 / IS1B)</name>
    <dbReference type="NCBI Taxonomy" id="575540"/>
    <lineage>
        <taxon>Bacteria</taxon>
        <taxon>Pseudomonadati</taxon>
        <taxon>Planctomycetota</taxon>
        <taxon>Planctomycetia</taxon>
        <taxon>Isosphaerales</taxon>
        <taxon>Isosphaeraceae</taxon>
        <taxon>Isosphaera</taxon>
    </lineage>
</organism>
<evidence type="ECO:0000256" key="2">
    <source>
        <dbReference type="ARBA" id="ARBA00022741"/>
    </source>
</evidence>
<keyword evidence="1" id="KW-0813">Transport</keyword>
<dbReference type="InterPro" id="IPR017871">
    <property type="entry name" value="ABC_transporter-like_CS"/>
</dbReference>
<evidence type="ECO:0000259" key="5">
    <source>
        <dbReference type="PROSITE" id="PS50893"/>
    </source>
</evidence>
<dbReference type="InterPro" id="IPR017911">
    <property type="entry name" value="MacB-like_ATP-bd"/>
</dbReference>
<dbReference type="InterPro" id="IPR003593">
    <property type="entry name" value="AAA+_ATPase"/>
</dbReference>
<evidence type="ECO:0000256" key="1">
    <source>
        <dbReference type="ARBA" id="ARBA00022448"/>
    </source>
</evidence>
<dbReference type="GO" id="GO:0022857">
    <property type="term" value="F:transmembrane transporter activity"/>
    <property type="evidence" value="ECO:0007669"/>
    <property type="project" value="UniProtKB-ARBA"/>
</dbReference>
<dbReference type="InterPro" id="IPR027417">
    <property type="entry name" value="P-loop_NTPase"/>
</dbReference>
<dbReference type="STRING" id="575540.Isop_3183"/>
<dbReference type="PANTHER" id="PTHR24220">
    <property type="entry name" value="IMPORT ATP-BINDING PROTEIN"/>
    <property type="match status" value="1"/>
</dbReference>
<dbReference type="eggNOG" id="COG1136">
    <property type="taxonomic scope" value="Bacteria"/>
</dbReference>
<dbReference type="InParanoid" id="E8R4F2"/>
<dbReference type="PROSITE" id="PS00211">
    <property type="entry name" value="ABC_TRANSPORTER_1"/>
    <property type="match status" value="1"/>
</dbReference>
<dbReference type="HOGENOM" id="CLU_000604_1_22_0"/>
<keyword evidence="2" id="KW-0547">Nucleotide-binding</keyword>